<dbReference type="RefSeq" id="WP_059153205.1">
    <property type="nucleotide sequence ID" value="NZ_KQ130457.1"/>
</dbReference>
<keyword evidence="4" id="KW-1185">Reference proteome</keyword>
<sequence length="320" mass="34183">MRLHPYHQAIIDANEAAGRPYFHQLQPQDARSLLKATIAAAPPPGDLPEMARVEDTSIDGPNGAIPVRLYTPSNASAGTCVYFHSGGWVIGDLDQADATCRRLAGSSGCTIVSVDYRLAPEYAYPAPLEDCWAALQWASTAFCGPLLIAGESAGGNLAAACAIRARDRGGPAISGQLLAYPVTDHDFETESYRTVGARNWLLSTADMRWFWDHYCPGGIDRRQPEISPLHVPATAGLPPAFVLIGELDPLRDEGIAYARRLATGGVSVVLRCDASMVHGYLAAAAAVPCAREAIEDVSRWMRLRIGTEGNPGSNGIADDK</sequence>
<keyword evidence="1" id="KW-0378">Hydrolase</keyword>
<accession>A0A0J7XLU1</accession>
<dbReference type="Gene3D" id="3.40.50.1820">
    <property type="entry name" value="alpha/beta hydrolase"/>
    <property type="match status" value="1"/>
</dbReference>
<dbReference type="EMBL" id="JACU01000010">
    <property type="protein sequence ID" value="KMS52058.1"/>
    <property type="molecule type" value="Genomic_DNA"/>
</dbReference>
<evidence type="ECO:0000313" key="4">
    <source>
        <dbReference type="Proteomes" id="UP000052268"/>
    </source>
</evidence>
<dbReference type="Pfam" id="PF07859">
    <property type="entry name" value="Abhydrolase_3"/>
    <property type="match status" value="1"/>
</dbReference>
<dbReference type="InterPro" id="IPR013094">
    <property type="entry name" value="AB_hydrolase_3"/>
</dbReference>
<dbReference type="SUPFAM" id="SSF53474">
    <property type="entry name" value="alpha/beta-Hydrolases"/>
    <property type="match status" value="1"/>
</dbReference>
<evidence type="ECO:0000259" key="2">
    <source>
        <dbReference type="Pfam" id="PF07859"/>
    </source>
</evidence>
<protein>
    <recommendedName>
        <fullName evidence="2">Alpha/beta hydrolase fold-3 domain-containing protein</fullName>
    </recommendedName>
</protein>
<name>A0A0J7XLU1_9SPHN</name>
<feature type="domain" description="Alpha/beta hydrolase fold-3" evidence="2">
    <location>
        <begin position="81"/>
        <end position="281"/>
    </location>
</feature>
<dbReference type="GO" id="GO:0016787">
    <property type="term" value="F:hydrolase activity"/>
    <property type="evidence" value="ECO:0007669"/>
    <property type="project" value="UniProtKB-KW"/>
</dbReference>
<dbReference type="InterPro" id="IPR029058">
    <property type="entry name" value="AB_hydrolase_fold"/>
</dbReference>
<dbReference type="InterPro" id="IPR050300">
    <property type="entry name" value="GDXG_lipolytic_enzyme"/>
</dbReference>
<dbReference type="PANTHER" id="PTHR48081:SF8">
    <property type="entry name" value="ALPHA_BETA HYDROLASE FOLD-3 DOMAIN-CONTAINING PROTEIN-RELATED"/>
    <property type="match status" value="1"/>
</dbReference>
<gene>
    <name evidence="3" type="ORF">V474_03115</name>
</gene>
<evidence type="ECO:0000256" key="1">
    <source>
        <dbReference type="ARBA" id="ARBA00022801"/>
    </source>
</evidence>
<dbReference type="AlphaFoldDB" id="A0A0J7XLU1"/>
<organism evidence="3 4">
    <name type="scientific">Novosphingobium barchaimii LL02</name>
    <dbReference type="NCBI Taxonomy" id="1114963"/>
    <lineage>
        <taxon>Bacteria</taxon>
        <taxon>Pseudomonadati</taxon>
        <taxon>Pseudomonadota</taxon>
        <taxon>Alphaproteobacteria</taxon>
        <taxon>Sphingomonadales</taxon>
        <taxon>Sphingomonadaceae</taxon>
        <taxon>Novosphingobium</taxon>
    </lineage>
</organism>
<proteinExistence type="predicted"/>
<dbReference type="PANTHER" id="PTHR48081">
    <property type="entry name" value="AB HYDROLASE SUPERFAMILY PROTEIN C4A8.06C"/>
    <property type="match status" value="1"/>
</dbReference>
<dbReference type="PATRIC" id="fig|1114963.3.peg.4248"/>
<dbReference type="Proteomes" id="UP000052268">
    <property type="component" value="Unassembled WGS sequence"/>
</dbReference>
<reference evidence="3 4" key="1">
    <citation type="journal article" date="2015" name="G3 (Bethesda)">
        <title>Insights into Ongoing Evolution of the Hexachlorocyclohexane Catabolic Pathway from Comparative Genomics of Ten Sphingomonadaceae Strains.</title>
        <authorList>
            <person name="Pearce S.L."/>
            <person name="Oakeshott J.G."/>
            <person name="Pandey G."/>
        </authorList>
    </citation>
    <scope>NUCLEOTIDE SEQUENCE [LARGE SCALE GENOMIC DNA]</scope>
    <source>
        <strain evidence="3 4">LL02</strain>
    </source>
</reference>
<evidence type="ECO:0000313" key="3">
    <source>
        <dbReference type="EMBL" id="KMS52058.1"/>
    </source>
</evidence>
<comment type="caution">
    <text evidence="3">The sequence shown here is derived from an EMBL/GenBank/DDBJ whole genome shotgun (WGS) entry which is preliminary data.</text>
</comment>